<feature type="chain" id="PRO_5012687249" evidence="1">
    <location>
        <begin position="27"/>
        <end position="135"/>
    </location>
</feature>
<proteinExistence type="predicted"/>
<keyword evidence="1" id="KW-0732">Signal</keyword>
<dbReference type="AlphaFoldDB" id="A0A1W6N365"/>
<sequence length="135" mass="15756">MKKSKLMALIFMSAGMVIGAYHDVFASNLETEDEQTKKTSPMGMLEKHKLAFHGWIQSLTDRIQTLDFRSTSKSKEEVFSPYLMKYRPGKSEFDPDEKLEFKRTDMFDNVEFFTIGERAYFRKKANETPSPKSFE</sequence>
<dbReference type="KEGG" id="naf:GQ61_01700"/>
<evidence type="ECO:0000313" key="2">
    <source>
        <dbReference type="EMBL" id="ARN84262.1"/>
    </source>
</evidence>
<feature type="signal peptide" evidence="1">
    <location>
        <begin position="1"/>
        <end position="26"/>
    </location>
</feature>
<protein>
    <submittedName>
        <fullName evidence="2">Uncharacterized protein</fullName>
    </submittedName>
</protein>
<organism evidence="2 3">
    <name type="scientific">Candidatus Nucleicultrix amoebiphila FS5</name>
    <dbReference type="NCBI Taxonomy" id="1414854"/>
    <lineage>
        <taxon>Bacteria</taxon>
        <taxon>Pseudomonadati</taxon>
        <taxon>Pseudomonadota</taxon>
        <taxon>Alphaproteobacteria</taxon>
        <taxon>Holosporales</taxon>
        <taxon>Candidatus Nucleicultricaceae</taxon>
        <taxon>Candidatus Nucleicultrix</taxon>
    </lineage>
</organism>
<evidence type="ECO:0000256" key="1">
    <source>
        <dbReference type="SAM" id="SignalP"/>
    </source>
</evidence>
<accession>A0A1W6N365</accession>
<dbReference type="EMBL" id="CP008743">
    <property type="protein sequence ID" value="ARN84262.1"/>
    <property type="molecule type" value="Genomic_DNA"/>
</dbReference>
<dbReference type="RefSeq" id="WP_085783627.1">
    <property type="nucleotide sequence ID" value="NZ_CP008743.1"/>
</dbReference>
<keyword evidence="3" id="KW-1185">Reference proteome</keyword>
<name>A0A1W6N365_9PROT</name>
<evidence type="ECO:0000313" key="3">
    <source>
        <dbReference type="Proteomes" id="UP000237351"/>
    </source>
</evidence>
<reference evidence="2 3" key="1">
    <citation type="submission" date="2014-06" db="EMBL/GenBank/DDBJ databases">
        <title>The genome of the endonuclear symbiont Nucleicultrix amoebiphila.</title>
        <authorList>
            <person name="Schulz F."/>
            <person name="Horn M."/>
        </authorList>
    </citation>
    <scope>NUCLEOTIDE SEQUENCE [LARGE SCALE GENOMIC DNA]</scope>
    <source>
        <strain evidence="2 3">FS5</strain>
    </source>
</reference>
<dbReference type="Proteomes" id="UP000237351">
    <property type="component" value="Chromosome"/>
</dbReference>
<gene>
    <name evidence="2" type="ORF">GQ61_01700</name>
</gene>